<feature type="region of interest" description="Disordered" evidence="1">
    <location>
        <begin position="65"/>
        <end position="111"/>
    </location>
</feature>
<feature type="compositionally biased region" description="Low complexity" evidence="1">
    <location>
        <begin position="91"/>
        <end position="111"/>
    </location>
</feature>
<organism evidence="2 3">
    <name type="scientific">Cercopithifilaria johnstoni</name>
    <dbReference type="NCBI Taxonomy" id="2874296"/>
    <lineage>
        <taxon>Eukaryota</taxon>
        <taxon>Metazoa</taxon>
        <taxon>Ecdysozoa</taxon>
        <taxon>Nematoda</taxon>
        <taxon>Chromadorea</taxon>
        <taxon>Rhabditida</taxon>
        <taxon>Spirurina</taxon>
        <taxon>Spiruromorpha</taxon>
        <taxon>Filarioidea</taxon>
        <taxon>Onchocercidae</taxon>
        <taxon>Cercopithifilaria</taxon>
    </lineage>
</organism>
<dbReference type="EMBL" id="CAKAEH010000908">
    <property type="protein sequence ID" value="CAG9532214.1"/>
    <property type="molecule type" value="Genomic_DNA"/>
</dbReference>
<dbReference type="Proteomes" id="UP000746747">
    <property type="component" value="Unassembled WGS sequence"/>
</dbReference>
<accession>A0A8J2M017</accession>
<protein>
    <submittedName>
        <fullName evidence="2">Uncharacterized protein</fullName>
    </submittedName>
</protein>
<evidence type="ECO:0000313" key="3">
    <source>
        <dbReference type="Proteomes" id="UP000746747"/>
    </source>
</evidence>
<evidence type="ECO:0000313" key="2">
    <source>
        <dbReference type="EMBL" id="CAG9532214.1"/>
    </source>
</evidence>
<dbReference type="OrthoDB" id="5833599at2759"/>
<name>A0A8J2M017_9BILA</name>
<sequence>MGNVLKRNHTKTSLLNHSLSHGLYKKKSKSFSKLNETKAVNLEENKDVEETNSWTTTIGTRSAFSVSYPTDDNERSVDEESTTSQDDCILSSSNYNRRSSTTNDSISNTSSDFSSFKNLSEISKHTIMHPRPEDIEWMKDVRQYHEHEPVFRKKPFKAALKIRRRRIFPRLKWCRLYHQWALRQTPKAYKGRDVLNPYINRALDVDLKSSDLEHGIFYLKCTNC</sequence>
<evidence type="ECO:0000256" key="1">
    <source>
        <dbReference type="SAM" id="MobiDB-lite"/>
    </source>
</evidence>
<keyword evidence="3" id="KW-1185">Reference proteome</keyword>
<proteinExistence type="predicted"/>
<comment type="caution">
    <text evidence="2">The sequence shown here is derived from an EMBL/GenBank/DDBJ whole genome shotgun (WGS) entry which is preliminary data.</text>
</comment>
<gene>
    <name evidence="2" type="ORF">CJOHNSTONI_LOCUS2545</name>
</gene>
<reference evidence="2" key="1">
    <citation type="submission" date="2021-09" db="EMBL/GenBank/DDBJ databases">
        <authorList>
            <consortium name="Pathogen Informatics"/>
        </authorList>
    </citation>
    <scope>NUCLEOTIDE SEQUENCE</scope>
</reference>
<dbReference type="AlphaFoldDB" id="A0A8J2M017"/>